<dbReference type="RefSeq" id="WP_261500181.1">
    <property type="nucleotide sequence ID" value="NZ_JAODYH010000004.1"/>
</dbReference>
<dbReference type="SUPFAM" id="SSF56954">
    <property type="entry name" value="Outer membrane efflux proteins (OEP)"/>
    <property type="match status" value="1"/>
</dbReference>
<feature type="chain" id="PRO_5046900799" evidence="3">
    <location>
        <begin position="22"/>
        <end position="431"/>
    </location>
</feature>
<keyword evidence="5" id="KW-1185">Reference proteome</keyword>
<sequence>MKSIKTIAAAVALMAAGACLAADSVEAPGAAAVGPQASAPRLPPSLGLVEFLSLVRNYNPALRAMPLQQGMDQADVRTASTWANPSVHYGRKPDEKEFGVEQPLPIFGQISMRTEAARLAAAAAQADRAAQTQDILSQAAQRFATLLVAQEKLAAKQQSMEQLEQAAKVVRGQIELGARSKYDGARVDLQLAQLQAQLEQQESEVLAARSALAELLAQPHWAPKALGSLLPVTTVKPASEEPSLESMWQSAQPLLPQLQAAHAKVVQTEQFTRQQAREALPTPTVGVSRVRGRTDGSRYGYNQVGISVELPLFDRKQGAVAHAQLAHDQAVLEEDAAQQLARQRLQQALSQRNLLRKTLQTYESRGLTQLAPLRQMAQDSYRLGQSSILEWLDAMGSVAEHQQEYLDLTLRVWQAQWELDAARGQLPLIGG</sequence>
<feature type="signal peptide" evidence="3">
    <location>
        <begin position="1"/>
        <end position="21"/>
    </location>
</feature>
<dbReference type="InterPro" id="IPR003423">
    <property type="entry name" value="OMP_efflux"/>
</dbReference>
<feature type="coiled-coil region" evidence="2">
    <location>
        <begin position="146"/>
        <end position="218"/>
    </location>
</feature>
<keyword evidence="3" id="KW-0732">Signal</keyword>
<dbReference type="PANTHER" id="PTHR30203:SF24">
    <property type="entry name" value="BLR4935 PROTEIN"/>
    <property type="match status" value="1"/>
</dbReference>
<dbReference type="PANTHER" id="PTHR30203">
    <property type="entry name" value="OUTER MEMBRANE CATION EFFLUX PROTEIN"/>
    <property type="match status" value="1"/>
</dbReference>
<dbReference type="Pfam" id="PF02321">
    <property type="entry name" value="OEP"/>
    <property type="match status" value="2"/>
</dbReference>
<evidence type="ECO:0000256" key="2">
    <source>
        <dbReference type="SAM" id="Coils"/>
    </source>
</evidence>
<accession>A0ABT2PKK9</accession>
<dbReference type="EMBL" id="JAODYH010000004">
    <property type="protein sequence ID" value="MCT9811020.1"/>
    <property type="molecule type" value="Genomic_DNA"/>
</dbReference>
<name>A0ABT2PKK9_9BURK</name>
<organism evidence="4 5">
    <name type="scientific">Acidovorax bellezanensis</name>
    <dbReference type="NCBI Taxonomy" id="2976702"/>
    <lineage>
        <taxon>Bacteria</taxon>
        <taxon>Pseudomonadati</taxon>
        <taxon>Pseudomonadota</taxon>
        <taxon>Betaproteobacteria</taxon>
        <taxon>Burkholderiales</taxon>
        <taxon>Comamonadaceae</taxon>
        <taxon>Acidovorax</taxon>
    </lineage>
</organism>
<gene>
    <name evidence="4" type="ORF">N0K08_10280</name>
</gene>
<evidence type="ECO:0000256" key="3">
    <source>
        <dbReference type="SAM" id="SignalP"/>
    </source>
</evidence>
<evidence type="ECO:0000256" key="1">
    <source>
        <dbReference type="ARBA" id="ARBA00007613"/>
    </source>
</evidence>
<keyword evidence="2" id="KW-0175">Coiled coil</keyword>
<protein>
    <submittedName>
        <fullName evidence="4">TolC family protein</fullName>
    </submittedName>
</protein>
<comment type="caution">
    <text evidence="4">The sequence shown here is derived from an EMBL/GenBank/DDBJ whole genome shotgun (WGS) entry which is preliminary data.</text>
</comment>
<proteinExistence type="inferred from homology"/>
<evidence type="ECO:0000313" key="5">
    <source>
        <dbReference type="Proteomes" id="UP001525968"/>
    </source>
</evidence>
<reference evidence="4 5" key="1">
    <citation type="submission" date="2022-09" db="EMBL/GenBank/DDBJ databases">
        <title>Draft genome of isolate Be4.</title>
        <authorList>
            <person name="Sanchez-Castro I."/>
            <person name="Martinez-Rodriguez P."/>
            <person name="Descostes M."/>
            <person name="Merroun M."/>
        </authorList>
    </citation>
    <scope>NUCLEOTIDE SEQUENCE [LARGE SCALE GENOMIC DNA]</scope>
    <source>
        <strain evidence="4 5">Be4</strain>
    </source>
</reference>
<dbReference type="Gene3D" id="1.20.1600.10">
    <property type="entry name" value="Outer membrane efflux proteins (OEP)"/>
    <property type="match status" value="1"/>
</dbReference>
<evidence type="ECO:0000313" key="4">
    <source>
        <dbReference type="EMBL" id="MCT9811020.1"/>
    </source>
</evidence>
<comment type="similarity">
    <text evidence="1">Belongs to the outer membrane factor (OMF) (TC 1.B.17) family.</text>
</comment>
<dbReference type="PROSITE" id="PS51257">
    <property type="entry name" value="PROKAR_LIPOPROTEIN"/>
    <property type="match status" value="1"/>
</dbReference>
<dbReference type="Proteomes" id="UP001525968">
    <property type="component" value="Unassembled WGS sequence"/>
</dbReference>
<dbReference type="InterPro" id="IPR010131">
    <property type="entry name" value="MdtP/NodT-like"/>
</dbReference>